<dbReference type="Gene3D" id="3.20.20.140">
    <property type="entry name" value="Metal-dependent hydrolases"/>
    <property type="match status" value="1"/>
</dbReference>
<accession>A0A366DPQ5</accession>
<dbReference type="RefSeq" id="WP_113945878.1">
    <property type="nucleotide sequence ID" value="NZ_JBHEEG010000010.1"/>
</dbReference>
<sequence>MPADFLLSKIRPQGGALKDVLIKNGKIVSVTDHNSAISHEALEVVDGYGQLMLPSLIDAHTHLDKTLLGMPWYRNDVGTELIELIENERAMKRELGIDPQRQSARQIEQAISYGTTHIRTHVDIDTEYGLSGLEGVVASREKYRDLIDIQIVAFPQSGMLIRPGTVELMEAAMQNGADIVGGLDPSEVDRDAKGHLDTVFSMAQRYGKPVDIHLHEPDSLGAYAMEMIIERTNALGMAGQVTISHGFCLGMLADKPLAALGAKLAKAGIHLMVKGGASSAAPPVFDLTAMGVNICSGSDGIRDTWSPFGNADMLERAAIVSQRNDFRSDENIELALKLATYGGARMMDIADYGIQEGCDASFILLNAETPADAVASRPVRSAVYRKGALIAKEGKLITPR</sequence>
<dbReference type="CDD" id="cd01293">
    <property type="entry name" value="Bact_CD"/>
    <property type="match status" value="1"/>
</dbReference>
<feature type="domain" description="Amidohydrolase 3" evidence="1">
    <location>
        <begin position="43"/>
        <end position="376"/>
    </location>
</feature>
<dbReference type="InterPro" id="IPR018228">
    <property type="entry name" value="DNase_TatD-rel_CS"/>
</dbReference>
<reference evidence="2 3" key="1">
    <citation type="submission" date="2018-06" db="EMBL/GenBank/DDBJ databases">
        <title>Genomic Encyclopedia of Type Strains, Phase IV (KMG-IV): sequencing the most valuable type-strain genomes for metagenomic binning, comparative biology and taxonomic classification.</title>
        <authorList>
            <person name="Goeker M."/>
        </authorList>
    </citation>
    <scope>NUCLEOTIDE SEQUENCE [LARGE SCALE GENOMIC DNA]</scope>
    <source>
        <strain evidence="2 3">DSM 25619</strain>
    </source>
</reference>
<dbReference type="OrthoDB" id="9815027at2"/>
<evidence type="ECO:0000313" key="2">
    <source>
        <dbReference type="EMBL" id="RBO91188.1"/>
    </source>
</evidence>
<evidence type="ECO:0000313" key="3">
    <source>
        <dbReference type="Proteomes" id="UP000252893"/>
    </source>
</evidence>
<dbReference type="InterPro" id="IPR011059">
    <property type="entry name" value="Metal-dep_hydrolase_composite"/>
</dbReference>
<gene>
    <name evidence="2" type="ORF">DFR47_10948</name>
</gene>
<dbReference type="InterPro" id="IPR052349">
    <property type="entry name" value="Metallo-hydrolase_Enzymes"/>
</dbReference>
<dbReference type="NCBIfam" id="NF004636">
    <property type="entry name" value="PRK05985.1"/>
    <property type="match status" value="1"/>
</dbReference>
<keyword evidence="2" id="KW-0378">Hydrolase</keyword>
<organism evidence="2 3">
    <name type="scientific">Pseudochrobactrum asaccharolyticum</name>
    <dbReference type="NCBI Taxonomy" id="354351"/>
    <lineage>
        <taxon>Bacteria</taxon>
        <taxon>Pseudomonadati</taxon>
        <taxon>Pseudomonadota</taxon>
        <taxon>Alphaproteobacteria</taxon>
        <taxon>Hyphomicrobiales</taxon>
        <taxon>Brucellaceae</taxon>
        <taxon>Pseudochrobactrum</taxon>
    </lineage>
</organism>
<comment type="caution">
    <text evidence="2">The sequence shown here is derived from an EMBL/GenBank/DDBJ whole genome shotgun (WGS) entry which is preliminary data.</text>
</comment>
<dbReference type="PANTHER" id="PTHR32027">
    <property type="entry name" value="CYTOSINE DEAMINASE"/>
    <property type="match status" value="1"/>
</dbReference>
<evidence type="ECO:0000259" key="1">
    <source>
        <dbReference type="Pfam" id="PF07969"/>
    </source>
</evidence>
<proteinExistence type="predicted"/>
<dbReference type="Pfam" id="PF07969">
    <property type="entry name" value="Amidohydro_3"/>
    <property type="match status" value="1"/>
</dbReference>
<dbReference type="SUPFAM" id="SSF51556">
    <property type="entry name" value="Metallo-dependent hydrolases"/>
    <property type="match status" value="1"/>
</dbReference>
<dbReference type="GO" id="GO:0016814">
    <property type="term" value="F:hydrolase activity, acting on carbon-nitrogen (but not peptide) bonds, in cyclic amidines"/>
    <property type="evidence" value="ECO:0007669"/>
    <property type="project" value="TreeGrafter"/>
</dbReference>
<dbReference type="Proteomes" id="UP000252893">
    <property type="component" value="Unassembled WGS sequence"/>
</dbReference>
<dbReference type="InterPro" id="IPR013108">
    <property type="entry name" value="Amidohydro_3"/>
</dbReference>
<dbReference type="PANTHER" id="PTHR32027:SF9">
    <property type="entry name" value="BLL3847 PROTEIN"/>
    <property type="match status" value="1"/>
</dbReference>
<protein>
    <submittedName>
        <fullName evidence="2">Cytosine/adenosine deaminase-related metal-dependent hydrolase</fullName>
    </submittedName>
</protein>
<dbReference type="SUPFAM" id="SSF51338">
    <property type="entry name" value="Composite domain of metallo-dependent hydrolases"/>
    <property type="match status" value="1"/>
</dbReference>
<keyword evidence="3" id="KW-1185">Reference proteome</keyword>
<dbReference type="AlphaFoldDB" id="A0A366DPQ5"/>
<dbReference type="Gene3D" id="2.30.40.10">
    <property type="entry name" value="Urease, subunit C, domain 1"/>
    <property type="match status" value="1"/>
</dbReference>
<dbReference type="InterPro" id="IPR032466">
    <property type="entry name" value="Metal_Hydrolase"/>
</dbReference>
<dbReference type="EMBL" id="QNRH01000009">
    <property type="protein sequence ID" value="RBO91188.1"/>
    <property type="molecule type" value="Genomic_DNA"/>
</dbReference>
<name>A0A366DPQ5_9HYPH</name>
<dbReference type="PROSITE" id="PS01137">
    <property type="entry name" value="TATD_1"/>
    <property type="match status" value="1"/>
</dbReference>